<feature type="transmembrane region" description="Helical" evidence="7">
    <location>
        <begin position="184"/>
        <end position="204"/>
    </location>
</feature>
<evidence type="ECO:0000256" key="5">
    <source>
        <dbReference type="ARBA" id="ARBA00023136"/>
    </source>
</evidence>
<dbReference type="OrthoDB" id="440385at2759"/>
<dbReference type="GO" id="GO:0003725">
    <property type="term" value="F:double-stranded RNA binding"/>
    <property type="evidence" value="ECO:0007669"/>
    <property type="project" value="InterPro"/>
</dbReference>
<feature type="compositionally biased region" description="Polar residues" evidence="6">
    <location>
        <begin position="1"/>
        <end position="34"/>
    </location>
</feature>
<keyword evidence="10" id="KW-1185">Reference proteome</keyword>
<dbReference type="GO" id="GO:0048280">
    <property type="term" value="P:vesicle fusion with Golgi apparatus"/>
    <property type="evidence" value="ECO:0007669"/>
    <property type="project" value="TreeGrafter"/>
</dbReference>
<dbReference type="InterPro" id="IPR045231">
    <property type="entry name" value="Yip1/4-like"/>
</dbReference>
<dbReference type="GO" id="GO:0006888">
    <property type="term" value="P:endoplasmic reticulum to Golgi vesicle-mediated transport"/>
    <property type="evidence" value="ECO:0007669"/>
    <property type="project" value="InterPro"/>
</dbReference>
<sequence>MWQDAQNPYAQASQSPYYQPQAHAPTQQPLQFYSPSPGPSEGGYYASSRPSLEGNMGSMGVNGAASGFGGNIQPVGPWWTAFGTGGLEGEPPLLEELGINFSHIWAKSKTVLNPLGRMDEHIMDDADLYGPLIFCFCFATCLLLSGKPQFGYIYGVALLGSASIYTLLNLMSETGIDAYRVASVLGYCLLPMVGVGALSVVMTLDGLLGFILAAISIMWCTYTASGIFVVVLRMSEQRLLVAYPVGLLYGCFALLSVFNNEQDYISAPLVPSTFMSTSASPSPGPSLEAGAASKNRHAPSAVEKQRMQLERLLKDPSKLAYIPPPPKEKTIRPPREMMKNVQGSSAGAGSGEFHVYKAARRREYERLKVMDETVQKEVAEREFEQNKRQREEAAEAKTAKNRAKRQKRKEKAKAKSNPPNAGSGGEKVDKGDTNSAQTSEDAPLKKRRLVNGEVMVFRKPGEEGEEDESDEDEPGPMPVETFQLISEPDHASVGDQAKEITEAAKIVIHEED</sequence>
<comment type="subcellular location">
    <subcellularLocation>
        <location evidence="1">Membrane</location>
        <topology evidence="1">Multi-pass membrane protein</topology>
    </subcellularLocation>
</comment>
<evidence type="ECO:0000259" key="8">
    <source>
        <dbReference type="Pfam" id="PF04893"/>
    </source>
</evidence>
<evidence type="ECO:0000256" key="1">
    <source>
        <dbReference type="ARBA" id="ARBA00004141"/>
    </source>
</evidence>
<dbReference type="GO" id="GO:0016020">
    <property type="term" value="C:membrane"/>
    <property type="evidence" value="ECO:0007669"/>
    <property type="project" value="UniProtKB-SubCell"/>
</dbReference>
<evidence type="ECO:0000256" key="4">
    <source>
        <dbReference type="ARBA" id="ARBA00022989"/>
    </source>
</evidence>
<organism evidence="9 10">
    <name type="scientific">Sanghuangporus baumii</name>
    <name type="common">Phellinus baumii</name>
    <dbReference type="NCBI Taxonomy" id="108892"/>
    <lineage>
        <taxon>Eukaryota</taxon>
        <taxon>Fungi</taxon>
        <taxon>Dikarya</taxon>
        <taxon>Basidiomycota</taxon>
        <taxon>Agaricomycotina</taxon>
        <taxon>Agaricomycetes</taxon>
        <taxon>Hymenochaetales</taxon>
        <taxon>Hymenochaetaceae</taxon>
        <taxon>Sanghuangporus</taxon>
    </lineage>
</organism>
<feature type="compositionally biased region" description="Basic residues" evidence="6">
    <location>
        <begin position="399"/>
        <end position="414"/>
    </location>
</feature>
<dbReference type="Proteomes" id="UP000757232">
    <property type="component" value="Unassembled WGS sequence"/>
</dbReference>
<evidence type="ECO:0000313" key="9">
    <source>
        <dbReference type="EMBL" id="OCB87394.1"/>
    </source>
</evidence>
<dbReference type="EMBL" id="LNZH02000192">
    <property type="protein sequence ID" value="OCB87394.1"/>
    <property type="molecule type" value="Genomic_DNA"/>
</dbReference>
<dbReference type="PANTHER" id="PTHR21236">
    <property type="entry name" value="GOLGI MEMBRANE PROTEIN YIP1"/>
    <property type="match status" value="1"/>
</dbReference>
<feature type="region of interest" description="Disordered" evidence="6">
    <location>
        <begin position="380"/>
        <end position="480"/>
    </location>
</feature>
<feature type="region of interest" description="Disordered" evidence="6">
    <location>
        <begin position="280"/>
        <end position="302"/>
    </location>
</feature>
<feature type="domain" description="Yip1" evidence="8">
    <location>
        <begin position="112"/>
        <end position="254"/>
    </location>
</feature>
<feature type="transmembrane region" description="Helical" evidence="7">
    <location>
        <begin position="239"/>
        <end position="258"/>
    </location>
</feature>
<accession>A0A9Q5NBE6</accession>
<comment type="similarity">
    <text evidence="2">Belongs to the YIP1 family.</text>
</comment>
<feature type="region of interest" description="Disordered" evidence="6">
    <location>
        <begin position="1"/>
        <end position="47"/>
    </location>
</feature>
<evidence type="ECO:0000313" key="10">
    <source>
        <dbReference type="Proteomes" id="UP000757232"/>
    </source>
</evidence>
<feature type="transmembrane region" description="Helical" evidence="7">
    <location>
        <begin position="210"/>
        <end position="232"/>
    </location>
</feature>
<dbReference type="InterPro" id="IPR009548">
    <property type="entry name" value="Prkrip1"/>
</dbReference>
<evidence type="ECO:0000256" key="3">
    <source>
        <dbReference type="ARBA" id="ARBA00022692"/>
    </source>
</evidence>
<feature type="compositionally biased region" description="Acidic residues" evidence="6">
    <location>
        <begin position="463"/>
        <end position="474"/>
    </location>
</feature>
<name>A0A9Q5NBE6_SANBA</name>
<keyword evidence="4 7" id="KW-1133">Transmembrane helix</keyword>
<dbReference type="GO" id="GO:0005802">
    <property type="term" value="C:trans-Golgi network"/>
    <property type="evidence" value="ECO:0007669"/>
    <property type="project" value="TreeGrafter"/>
</dbReference>
<dbReference type="Pfam" id="PF06658">
    <property type="entry name" value="DUF1168"/>
    <property type="match status" value="1"/>
</dbReference>
<reference evidence="9" key="1">
    <citation type="submission" date="2016-06" db="EMBL/GenBank/DDBJ databases">
        <title>Draft Genome sequence of the fungus Inonotus baumii.</title>
        <authorList>
            <person name="Zhu H."/>
            <person name="Lin W."/>
        </authorList>
    </citation>
    <scope>NUCLEOTIDE SEQUENCE</scope>
    <source>
        <strain evidence="9">821</strain>
    </source>
</reference>
<feature type="transmembrane region" description="Helical" evidence="7">
    <location>
        <begin position="128"/>
        <end position="146"/>
    </location>
</feature>
<feature type="transmembrane region" description="Helical" evidence="7">
    <location>
        <begin position="152"/>
        <end position="172"/>
    </location>
</feature>
<feature type="compositionally biased region" description="Basic and acidic residues" evidence="6">
    <location>
        <begin position="380"/>
        <end position="398"/>
    </location>
</feature>
<dbReference type="PANTHER" id="PTHR21236:SF2">
    <property type="entry name" value="PROTEIN YIPF"/>
    <property type="match status" value="1"/>
</dbReference>
<proteinExistence type="inferred from homology"/>
<evidence type="ECO:0000256" key="7">
    <source>
        <dbReference type="SAM" id="Phobius"/>
    </source>
</evidence>
<evidence type="ECO:0000256" key="2">
    <source>
        <dbReference type="ARBA" id="ARBA00010596"/>
    </source>
</evidence>
<keyword evidence="5 7" id="KW-0472">Membrane</keyword>
<gene>
    <name evidence="9" type="ORF">A7U60_g5534</name>
</gene>
<dbReference type="InterPro" id="IPR006977">
    <property type="entry name" value="Yip1_dom"/>
</dbReference>
<evidence type="ECO:0000256" key="6">
    <source>
        <dbReference type="SAM" id="MobiDB-lite"/>
    </source>
</evidence>
<keyword evidence="3 7" id="KW-0812">Transmembrane</keyword>
<dbReference type="Pfam" id="PF04893">
    <property type="entry name" value="Yip1"/>
    <property type="match status" value="1"/>
</dbReference>
<protein>
    <recommendedName>
        <fullName evidence="8">Yip1 domain-containing protein</fullName>
    </recommendedName>
</protein>
<dbReference type="AlphaFoldDB" id="A0A9Q5NBE6"/>
<comment type="caution">
    <text evidence="9">The sequence shown here is derived from an EMBL/GenBank/DDBJ whole genome shotgun (WGS) entry which is preliminary data.</text>
</comment>